<gene>
    <name evidence="1" type="ORF">CHH57_02005</name>
</gene>
<organism evidence="1 2">
    <name type="scientific">Niallia circulans</name>
    <name type="common">Bacillus circulans</name>
    <dbReference type="NCBI Taxonomy" id="1397"/>
    <lineage>
        <taxon>Bacteria</taxon>
        <taxon>Bacillati</taxon>
        <taxon>Bacillota</taxon>
        <taxon>Bacilli</taxon>
        <taxon>Bacillales</taxon>
        <taxon>Bacillaceae</taxon>
        <taxon>Niallia</taxon>
    </lineage>
</organism>
<sequence length="76" mass="9063">MSDEKKIANYDYAVYHLIEFMKCEILELDDNWLTSPLSAFIRGKLNAYRDSLYFLTLDEKWEKPLEVLAEILIEED</sequence>
<accession>A0AA91TW68</accession>
<comment type="caution">
    <text evidence="1">The sequence shown here is derived from an EMBL/GenBank/DDBJ whole genome shotgun (WGS) entry which is preliminary data.</text>
</comment>
<reference evidence="1 2" key="1">
    <citation type="submission" date="2017-07" db="EMBL/GenBank/DDBJ databases">
        <title>Isolation and whole genome analysis of endospore-forming bacteria from heroin.</title>
        <authorList>
            <person name="Kalinowski J."/>
            <person name="Ahrens B."/>
            <person name="Al-Dilaimi A."/>
            <person name="Winkler A."/>
            <person name="Wibberg D."/>
            <person name="Schleenbecker U."/>
            <person name="Ruckert C."/>
            <person name="Wolfel R."/>
            <person name="Grass G."/>
        </authorList>
    </citation>
    <scope>NUCLEOTIDE SEQUENCE [LARGE SCALE GENOMIC DNA]</scope>
    <source>
        <strain evidence="1 2">7521-2</strain>
    </source>
</reference>
<proteinExistence type="predicted"/>
<dbReference type="RefSeq" id="WP_095328655.1">
    <property type="nucleotide sequence ID" value="NZ_NPBQ01000014.1"/>
</dbReference>
<name>A0AA91TW68_NIACI</name>
<dbReference type="EMBL" id="NPBQ01000014">
    <property type="protein sequence ID" value="PAD84971.1"/>
    <property type="molecule type" value="Genomic_DNA"/>
</dbReference>
<evidence type="ECO:0000313" key="1">
    <source>
        <dbReference type="EMBL" id="PAD84971.1"/>
    </source>
</evidence>
<dbReference type="Proteomes" id="UP000216961">
    <property type="component" value="Unassembled WGS sequence"/>
</dbReference>
<protein>
    <submittedName>
        <fullName evidence="1">Uncharacterized protein</fullName>
    </submittedName>
</protein>
<evidence type="ECO:0000313" key="2">
    <source>
        <dbReference type="Proteomes" id="UP000216961"/>
    </source>
</evidence>
<dbReference type="AlphaFoldDB" id="A0AA91TW68"/>